<keyword evidence="8" id="KW-0282">Flagellum</keyword>
<evidence type="ECO:0000259" key="7">
    <source>
        <dbReference type="Pfam" id="PF00460"/>
    </source>
</evidence>
<evidence type="ECO:0000256" key="5">
    <source>
        <dbReference type="ARBA" id="ARBA00024934"/>
    </source>
</evidence>
<keyword evidence="4 6" id="KW-0975">Bacterial flagellum</keyword>
<evidence type="ECO:0000313" key="8">
    <source>
        <dbReference type="EMBL" id="WIW71576.1"/>
    </source>
</evidence>
<dbReference type="PIRSF" id="PIRSF002889">
    <property type="entry name" value="Rod_FlgB"/>
    <property type="match status" value="1"/>
</dbReference>
<organism evidence="8 9">
    <name type="scientific">Selenobaculum gibii</name>
    <dbReference type="NCBI Taxonomy" id="3054208"/>
    <lineage>
        <taxon>Bacteria</taxon>
        <taxon>Bacillati</taxon>
        <taxon>Bacillota</taxon>
        <taxon>Negativicutes</taxon>
        <taxon>Selenomonadales</taxon>
        <taxon>Selenomonadaceae</taxon>
        <taxon>Selenobaculum</taxon>
    </lineage>
</organism>
<dbReference type="RefSeq" id="WP_147668004.1">
    <property type="nucleotide sequence ID" value="NZ_CP120678.1"/>
</dbReference>
<dbReference type="PANTHER" id="PTHR30435:SF12">
    <property type="entry name" value="FLAGELLAR BASAL BODY ROD PROTEIN FLGB"/>
    <property type="match status" value="1"/>
</dbReference>
<dbReference type="InterPro" id="IPR001444">
    <property type="entry name" value="Flag_bb_rod_N"/>
</dbReference>
<dbReference type="NCBIfam" id="TIGR01396">
    <property type="entry name" value="FlgB"/>
    <property type="match status" value="1"/>
</dbReference>
<dbReference type="PROSITE" id="PS00588">
    <property type="entry name" value="FLAGELLA_BB_ROD"/>
    <property type="match status" value="1"/>
</dbReference>
<gene>
    <name evidence="8" type="primary">flgB</name>
    <name evidence="8" type="ORF">P3F81_04535</name>
</gene>
<evidence type="ECO:0000256" key="3">
    <source>
        <dbReference type="ARBA" id="ARBA00014376"/>
    </source>
</evidence>
<dbReference type="KEGG" id="sgbi:P3F81_04535"/>
<dbReference type="AlphaFoldDB" id="A0A9Y2AK35"/>
<proteinExistence type="inferred from homology"/>
<protein>
    <recommendedName>
        <fullName evidence="3 6">Flagellar basal body rod protein FlgB</fullName>
    </recommendedName>
</protein>
<comment type="function">
    <text evidence="5 6">Structural component of flagellum, the bacterial motility apparatus. Part of the rod structure of flagellar basal body.</text>
</comment>
<keyword evidence="8" id="KW-0966">Cell projection</keyword>
<feature type="domain" description="Flagellar basal body rod protein N-terminal" evidence="7">
    <location>
        <begin position="14"/>
        <end position="41"/>
    </location>
</feature>
<dbReference type="InterPro" id="IPR019776">
    <property type="entry name" value="Flagellar_basal_body_rod_CS"/>
</dbReference>
<evidence type="ECO:0000256" key="1">
    <source>
        <dbReference type="ARBA" id="ARBA00004117"/>
    </source>
</evidence>
<dbReference type="PANTHER" id="PTHR30435">
    <property type="entry name" value="FLAGELLAR PROTEIN"/>
    <property type="match status" value="1"/>
</dbReference>
<keyword evidence="9" id="KW-1185">Reference proteome</keyword>
<dbReference type="GO" id="GO:0071978">
    <property type="term" value="P:bacterial-type flagellum-dependent swarming motility"/>
    <property type="evidence" value="ECO:0007669"/>
    <property type="project" value="TreeGrafter"/>
</dbReference>
<dbReference type="EMBL" id="CP120678">
    <property type="protein sequence ID" value="WIW71576.1"/>
    <property type="molecule type" value="Genomic_DNA"/>
</dbReference>
<evidence type="ECO:0000313" key="9">
    <source>
        <dbReference type="Proteomes" id="UP001243623"/>
    </source>
</evidence>
<evidence type="ECO:0000256" key="4">
    <source>
        <dbReference type="ARBA" id="ARBA00023143"/>
    </source>
</evidence>
<dbReference type="Pfam" id="PF00460">
    <property type="entry name" value="Flg_bb_rod"/>
    <property type="match status" value="1"/>
</dbReference>
<comment type="subcellular location">
    <subcellularLocation>
        <location evidence="1 6">Bacterial flagellum basal body</location>
    </subcellularLocation>
</comment>
<name>A0A9Y2AK35_9FIRM</name>
<comment type="subunit">
    <text evidence="6">The basal body constitutes a major portion of the flagellar organelle and consists of a number of rings mounted on a central rod.</text>
</comment>
<dbReference type="GO" id="GO:0030694">
    <property type="term" value="C:bacterial-type flagellum basal body, rod"/>
    <property type="evidence" value="ECO:0007669"/>
    <property type="project" value="InterPro"/>
</dbReference>
<keyword evidence="8" id="KW-0969">Cilium</keyword>
<dbReference type="InterPro" id="IPR006300">
    <property type="entry name" value="FlgB"/>
</dbReference>
<sequence length="137" mass="14862">MLEQIVGSSMVNSLSGALGAAELRHKVISNNIANVNTPHFKKSVVDFEELLAKELQPDTNKLALTKTNAKHLPLSKSGGVSPEIRTINNTTMRTDGNNVDIDEEMAGLAKNNIYYNAVARQIGSYFNTMKSIASGQK</sequence>
<comment type="similarity">
    <text evidence="2 6">Belongs to the flagella basal body rod proteins family.</text>
</comment>
<evidence type="ECO:0000256" key="6">
    <source>
        <dbReference type="PIRNR" id="PIRNR002889"/>
    </source>
</evidence>
<reference evidence="8" key="1">
    <citation type="submission" date="2023-03" db="EMBL/GenBank/DDBJ databases">
        <title>Selenobaculum gbiensis gen. nov. sp. nov., a new bacterium isolated from the gut microbiota of IBD patient.</title>
        <authorList>
            <person name="Yeo S."/>
            <person name="Park H."/>
            <person name="Huh C.S."/>
        </authorList>
    </citation>
    <scope>NUCLEOTIDE SEQUENCE</scope>
    <source>
        <strain evidence="8">ICN-92133</strain>
    </source>
</reference>
<dbReference type="Proteomes" id="UP001243623">
    <property type="component" value="Chromosome"/>
</dbReference>
<accession>A0A9Y2AK35</accession>
<evidence type="ECO:0000256" key="2">
    <source>
        <dbReference type="ARBA" id="ARBA00009677"/>
    </source>
</evidence>